<evidence type="ECO:0000259" key="2">
    <source>
        <dbReference type="PROSITE" id="PS51782"/>
    </source>
</evidence>
<evidence type="ECO:0000259" key="1">
    <source>
        <dbReference type="PROSITE" id="PS51762"/>
    </source>
</evidence>
<dbReference type="PANTHER" id="PTHR10963:SF24">
    <property type="entry name" value="GLYCOSIDASE C21B10.07-RELATED"/>
    <property type="match status" value="1"/>
</dbReference>
<evidence type="ECO:0008006" key="4">
    <source>
        <dbReference type="Google" id="ProtNLM"/>
    </source>
</evidence>
<dbReference type="PROSITE" id="PS51782">
    <property type="entry name" value="LYSM"/>
    <property type="match status" value="1"/>
</dbReference>
<dbReference type="OrthoDB" id="9798935at2"/>
<dbReference type="AlphaFoldDB" id="A0A0C1QLN7"/>
<protein>
    <recommendedName>
        <fullName evidence="4">LysM domain-containing protein</fullName>
    </recommendedName>
</protein>
<dbReference type="PROSITE" id="PS51762">
    <property type="entry name" value="GH16_2"/>
    <property type="match status" value="1"/>
</dbReference>
<name>A0A0C1QLN7_9CYAN</name>
<dbReference type="CDD" id="cd00118">
    <property type="entry name" value="LysM"/>
    <property type="match status" value="1"/>
</dbReference>
<dbReference type="InterPro" id="IPR000757">
    <property type="entry name" value="Beta-glucanase-like"/>
</dbReference>
<dbReference type="SMART" id="SM00257">
    <property type="entry name" value="LysM"/>
    <property type="match status" value="1"/>
</dbReference>
<dbReference type="PANTHER" id="PTHR10963">
    <property type="entry name" value="GLYCOSYL HYDROLASE-RELATED"/>
    <property type="match status" value="1"/>
</dbReference>
<proteinExistence type="predicted"/>
<gene>
    <name evidence="3" type="ORF">DA73_0245125</name>
</gene>
<dbReference type="STRING" id="1479485.DA73_0245125"/>
<dbReference type="GO" id="GO:0004553">
    <property type="term" value="F:hydrolase activity, hydrolyzing O-glycosyl compounds"/>
    <property type="evidence" value="ECO:0007669"/>
    <property type="project" value="InterPro"/>
</dbReference>
<dbReference type="InterPro" id="IPR036779">
    <property type="entry name" value="LysM_dom_sf"/>
</dbReference>
<dbReference type="InterPro" id="IPR050546">
    <property type="entry name" value="Glycosyl_Hydrlase_16"/>
</dbReference>
<dbReference type="Gene3D" id="3.10.350.10">
    <property type="entry name" value="LysM domain"/>
    <property type="match status" value="1"/>
</dbReference>
<comment type="caution">
    <text evidence="3">The sequence shown here is derived from an EMBL/GenBank/DDBJ whole genome shotgun (WGS) entry which is preliminary data.</text>
</comment>
<feature type="domain" description="GH16" evidence="1">
    <location>
        <begin position="72"/>
        <end position="324"/>
    </location>
</feature>
<dbReference type="SUPFAM" id="SSF49899">
    <property type="entry name" value="Concanavalin A-like lectins/glucanases"/>
    <property type="match status" value="1"/>
</dbReference>
<evidence type="ECO:0000313" key="3">
    <source>
        <dbReference type="EMBL" id="KIE06419.1"/>
    </source>
</evidence>
<accession>A0A0C1QLN7</accession>
<dbReference type="InterPro" id="IPR018392">
    <property type="entry name" value="LysM"/>
</dbReference>
<dbReference type="Pfam" id="PF01476">
    <property type="entry name" value="LysM"/>
    <property type="match status" value="1"/>
</dbReference>
<reference evidence="3" key="1">
    <citation type="journal article" date="2015" name="Genome Announc.">
        <title>Draft Genome Sequence of Tolypothrix boutellei Strain VB521301.</title>
        <authorList>
            <person name="Chandrababunaidu M.M."/>
            <person name="Singh D."/>
            <person name="Sen D."/>
            <person name="Bhan S."/>
            <person name="Das S."/>
            <person name="Gupta A."/>
            <person name="Adhikary S.P."/>
            <person name="Tripathy S."/>
        </authorList>
    </citation>
    <scope>NUCLEOTIDE SEQUENCE</scope>
    <source>
        <strain evidence="3">VB521301</strain>
    </source>
</reference>
<sequence>MAAQTYTVQPGDTLSKIAEKFYGDGNQWHLIYEANGNVIGDNPEQIQVGMVLVIPGQSGNNGGGANIWQLQDSWIGNQFINGNEKGDKWSFFTYDDPTHGYVQYGKWDELINIVDGNKIKIDVESDGYNPEEKRQRKAIRIYTDKKYNGGLFIIDLDHIPEGLAVWPAIWLVGTGPTWPENGEIDIIEGVNSTPSANNNNQSTLHTKQGCFQNIPHILQPDCNANNGFTGCGIIGPENSFGHGFNENGGGVYACEWLYDRTIKIWFWKRANIPANVLGNSPDPNTWGNPYASFNPCPGYFKDMEMVINTTLCGDWAGNVFPGGLEKCGGYLWDTNNNPKLRDAYFLIRSVRIFT</sequence>
<dbReference type="Gene3D" id="2.60.120.200">
    <property type="match status" value="1"/>
</dbReference>
<feature type="domain" description="LysM" evidence="2">
    <location>
        <begin position="4"/>
        <end position="54"/>
    </location>
</feature>
<organism evidence="3">
    <name type="scientific">Tolypothrix bouteillei VB521301</name>
    <dbReference type="NCBI Taxonomy" id="1479485"/>
    <lineage>
        <taxon>Bacteria</taxon>
        <taxon>Bacillati</taxon>
        <taxon>Cyanobacteriota</taxon>
        <taxon>Cyanophyceae</taxon>
        <taxon>Nostocales</taxon>
        <taxon>Tolypothrichaceae</taxon>
        <taxon>Tolypothrix</taxon>
    </lineage>
</organism>
<dbReference type="Pfam" id="PF26113">
    <property type="entry name" value="GH16_XgeA"/>
    <property type="match status" value="1"/>
</dbReference>
<dbReference type="GO" id="GO:0009251">
    <property type="term" value="P:glucan catabolic process"/>
    <property type="evidence" value="ECO:0007669"/>
    <property type="project" value="TreeGrafter"/>
</dbReference>
<dbReference type="SUPFAM" id="SSF54106">
    <property type="entry name" value="LysM domain"/>
    <property type="match status" value="1"/>
</dbReference>
<dbReference type="EMBL" id="JHEG02000066">
    <property type="protein sequence ID" value="KIE06419.1"/>
    <property type="molecule type" value="Genomic_DNA"/>
</dbReference>
<dbReference type="InterPro" id="IPR013320">
    <property type="entry name" value="ConA-like_dom_sf"/>
</dbReference>